<dbReference type="InterPro" id="IPR018317">
    <property type="entry name" value="QueC"/>
</dbReference>
<dbReference type="GO" id="GO:0046872">
    <property type="term" value="F:metal ion binding"/>
    <property type="evidence" value="ECO:0007669"/>
    <property type="project" value="UniProtKB-KW"/>
</dbReference>
<comment type="pathway">
    <text evidence="1">Purine metabolism; 7-cyano-7-deazaguanine biosynthesis.</text>
</comment>
<keyword evidence="12" id="KW-1185">Reference proteome</keyword>
<evidence type="ECO:0000256" key="10">
    <source>
        <dbReference type="ARBA" id="ARBA00047890"/>
    </source>
</evidence>
<dbReference type="PANTHER" id="PTHR42914:SF1">
    <property type="entry name" value="7-CYANO-7-DEAZAGUANINE SYNTHASE"/>
    <property type="match status" value="1"/>
</dbReference>
<evidence type="ECO:0000256" key="7">
    <source>
        <dbReference type="ARBA" id="ARBA00037768"/>
    </source>
</evidence>
<sequence>MTTEKYYVLRHPEFHRRTDTELKRYDETDYKEIIAVTPYKYAEVPGGGDYRKRKPPQADERIKYDHSIVNSLFPERVPDVVLDILEIAVATFAADKAVERGIQIADDFDESRLNTRNIKLQIPVLSPEIADEEVEQLYSEMVSHITRDIIEYDFQLVEGNGPVKTYTETNDLDAVSLLSDGLDSTAGIYHNQRQGTDSKYVTANYGSGAGSKAEEIAEQAGVRSRTFRTRYKGRSEPTQFSRGLLHLSFGAAAAIANDAEEVRCFENGVMARFLILSEGWMTTRTVSPLFLTYFNKILEDTVSPSVEVKNPFVDLTKSEIIDKIPSTEIVQETVSCPHKARFGNQNCGLCVPCLIRNIGIITSSHELPLEDLSKYNPLVSADFENQVYDIEIKESLNQSANSSEIFLKGITEIAYFCRRLLEDSPRELATEYPELTDETIYRQHHRFAENFTEALDRISDENQTISTLLP</sequence>
<keyword evidence="2 11" id="KW-0436">Ligase</keyword>
<keyword evidence="6" id="KW-0067">ATP-binding</keyword>
<evidence type="ECO:0000313" key="11">
    <source>
        <dbReference type="EMBL" id="MFD1562252.1"/>
    </source>
</evidence>
<protein>
    <recommendedName>
        <fullName evidence="9">7-cyano-7-deazaguanine synthase</fullName>
        <ecNumber evidence="9">6.3.4.20</ecNumber>
    </recommendedName>
</protein>
<accession>A0ABD6BB26</accession>
<dbReference type="EC" id="6.3.4.20" evidence="9"/>
<comment type="catalytic activity">
    <reaction evidence="10">
        <text>7-carboxy-7-carbaguanine + NH4(+) + 2 ATP = 7-cyano-7-carbaguanine + 2 AMP + 2 diphosphate + 2 H(+)</text>
        <dbReference type="Rhea" id="RHEA:27982"/>
        <dbReference type="ChEBI" id="CHEBI:15378"/>
        <dbReference type="ChEBI" id="CHEBI:28938"/>
        <dbReference type="ChEBI" id="CHEBI:30616"/>
        <dbReference type="ChEBI" id="CHEBI:33019"/>
        <dbReference type="ChEBI" id="CHEBI:45075"/>
        <dbReference type="ChEBI" id="CHEBI:61036"/>
        <dbReference type="ChEBI" id="CHEBI:456215"/>
        <dbReference type="EC" id="6.3.4.20"/>
    </reaction>
</comment>
<dbReference type="GO" id="GO:0016874">
    <property type="term" value="F:ligase activity"/>
    <property type="evidence" value="ECO:0007669"/>
    <property type="project" value="UniProtKB-KW"/>
</dbReference>
<dbReference type="Gene3D" id="3.40.50.620">
    <property type="entry name" value="HUPs"/>
    <property type="match status" value="1"/>
</dbReference>
<dbReference type="Proteomes" id="UP001597076">
    <property type="component" value="Unassembled WGS sequence"/>
</dbReference>
<dbReference type="AlphaFoldDB" id="A0ABD6BB26"/>
<evidence type="ECO:0000256" key="1">
    <source>
        <dbReference type="ARBA" id="ARBA00005061"/>
    </source>
</evidence>
<reference evidence="11 12" key="1">
    <citation type="journal article" date="2019" name="Int. J. Syst. Evol. Microbiol.">
        <title>The Global Catalogue of Microorganisms (GCM) 10K type strain sequencing project: providing services to taxonomists for standard genome sequencing and annotation.</title>
        <authorList>
            <consortium name="The Broad Institute Genomics Platform"/>
            <consortium name="The Broad Institute Genome Sequencing Center for Infectious Disease"/>
            <person name="Wu L."/>
            <person name="Ma J."/>
        </authorList>
    </citation>
    <scope>NUCLEOTIDE SEQUENCE [LARGE SCALE GENOMIC DNA]</scope>
    <source>
        <strain evidence="11 12">CGMCC 1.12230</strain>
    </source>
</reference>
<evidence type="ECO:0000256" key="2">
    <source>
        <dbReference type="ARBA" id="ARBA00022598"/>
    </source>
</evidence>
<dbReference type="SUPFAM" id="SSF52402">
    <property type="entry name" value="Adenine nucleotide alpha hydrolases-like"/>
    <property type="match status" value="1"/>
</dbReference>
<evidence type="ECO:0000256" key="4">
    <source>
        <dbReference type="ARBA" id="ARBA00022741"/>
    </source>
</evidence>
<evidence type="ECO:0000256" key="9">
    <source>
        <dbReference type="ARBA" id="ARBA00039149"/>
    </source>
</evidence>
<dbReference type="InterPro" id="IPR014729">
    <property type="entry name" value="Rossmann-like_a/b/a_fold"/>
</dbReference>
<evidence type="ECO:0000256" key="6">
    <source>
        <dbReference type="ARBA" id="ARBA00022840"/>
    </source>
</evidence>
<dbReference type="PANTHER" id="PTHR42914">
    <property type="entry name" value="7-CYANO-7-DEAZAGUANINE SYNTHASE"/>
    <property type="match status" value="1"/>
</dbReference>
<evidence type="ECO:0000313" key="12">
    <source>
        <dbReference type="Proteomes" id="UP001597076"/>
    </source>
</evidence>
<evidence type="ECO:0000256" key="3">
    <source>
        <dbReference type="ARBA" id="ARBA00022723"/>
    </source>
</evidence>
<organism evidence="11 12">
    <name type="scientific">Haloarchaeobius amylolyticus</name>
    <dbReference type="NCBI Taxonomy" id="1198296"/>
    <lineage>
        <taxon>Archaea</taxon>
        <taxon>Methanobacteriati</taxon>
        <taxon>Methanobacteriota</taxon>
        <taxon>Stenosarchaea group</taxon>
        <taxon>Halobacteria</taxon>
        <taxon>Halobacteriales</taxon>
        <taxon>Halorubellaceae</taxon>
        <taxon>Haloarchaeobius</taxon>
    </lineage>
</organism>
<comment type="function">
    <text evidence="7">Catalyzes the ATP-dependent conversion of 7-carboxy-7-deazaguanine (CDG) to 7-cyano-7-deazaguanine (preQ(0)).</text>
</comment>
<dbReference type="GO" id="GO:0005524">
    <property type="term" value="F:ATP binding"/>
    <property type="evidence" value="ECO:0007669"/>
    <property type="project" value="UniProtKB-KW"/>
</dbReference>
<keyword evidence="4" id="KW-0547">Nucleotide-binding</keyword>
<dbReference type="RefSeq" id="WP_390283689.1">
    <property type="nucleotide sequence ID" value="NZ_JBHUDI010000001.1"/>
</dbReference>
<comment type="similarity">
    <text evidence="8">Belongs to the QueC family.</text>
</comment>
<dbReference type="EMBL" id="JBHUDI010000001">
    <property type="protein sequence ID" value="MFD1562252.1"/>
    <property type="molecule type" value="Genomic_DNA"/>
</dbReference>
<name>A0ABD6BB26_9EURY</name>
<evidence type="ECO:0000256" key="5">
    <source>
        <dbReference type="ARBA" id="ARBA00022833"/>
    </source>
</evidence>
<proteinExistence type="inferred from homology"/>
<keyword evidence="5" id="KW-0862">Zinc</keyword>
<keyword evidence="3" id="KW-0479">Metal-binding</keyword>
<evidence type="ECO:0000256" key="8">
    <source>
        <dbReference type="ARBA" id="ARBA00037993"/>
    </source>
</evidence>
<gene>
    <name evidence="11" type="ORF">ACFR99_01535</name>
</gene>
<dbReference type="Pfam" id="PF06508">
    <property type="entry name" value="QueC"/>
    <property type="match status" value="1"/>
</dbReference>
<comment type="caution">
    <text evidence="11">The sequence shown here is derived from an EMBL/GenBank/DDBJ whole genome shotgun (WGS) entry which is preliminary data.</text>
</comment>